<dbReference type="InParanoid" id="A0A3M0BVE0"/>
<gene>
    <name evidence="1" type="ORF">BXY39_3732</name>
</gene>
<keyword evidence="2" id="KW-1185">Reference proteome</keyword>
<sequence length="373" mass="39826">MPGSSGLGVSTADIDPLLAGRPKPLSNGNFPANYTRDLANGAFAELDRLQAVLRTELIAAIESDSRVQRVQQLTLVVNPLQVRLSQMQTSVNLDISGISASARLRLAISVPFCSPVFGEVDLSNIRASGSYNLFTGKIQNVDINYRVDNEDISCSNPIGEALAVLVRIFTDIDGLLSDGIDNAIRDIEGSANMQTLFSIRDFAESLTKMLSNEVLGSGLPLQLRNRLQNIVDAGGREGLRALNEVINTNNLSTGLLAQLTIDRGPTENAIGLVGAHQQVDIIEVDQINQGTLISMRVPPNTASIDVYFREPGKSLWTYGGTSTFGAITIGGAPFNTELKAVGNSALIPGLRSIDGQMLKVRTNPCTIGCPPLP</sequence>
<accession>A0A3M0BVE0</accession>
<evidence type="ECO:0000313" key="2">
    <source>
        <dbReference type="Proteomes" id="UP000271227"/>
    </source>
</evidence>
<dbReference type="RefSeq" id="WP_147453637.1">
    <property type="nucleotide sequence ID" value="NZ_REFR01000016.1"/>
</dbReference>
<name>A0A3M0BVE0_9PROT</name>
<comment type="caution">
    <text evidence="1">The sequence shown here is derived from an EMBL/GenBank/DDBJ whole genome shotgun (WGS) entry which is preliminary data.</text>
</comment>
<dbReference type="EMBL" id="REFR01000016">
    <property type="protein sequence ID" value="RMB01544.1"/>
    <property type="molecule type" value="Genomic_DNA"/>
</dbReference>
<evidence type="ECO:0000313" key="1">
    <source>
        <dbReference type="EMBL" id="RMB01544.1"/>
    </source>
</evidence>
<organism evidence="1 2">
    <name type="scientific">Eilatimonas milleporae</name>
    <dbReference type="NCBI Taxonomy" id="911205"/>
    <lineage>
        <taxon>Bacteria</taxon>
        <taxon>Pseudomonadati</taxon>
        <taxon>Pseudomonadota</taxon>
        <taxon>Alphaproteobacteria</taxon>
        <taxon>Kordiimonadales</taxon>
        <taxon>Kordiimonadaceae</taxon>
        <taxon>Eilatimonas</taxon>
    </lineage>
</organism>
<proteinExistence type="predicted"/>
<dbReference type="Proteomes" id="UP000271227">
    <property type="component" value="Unassembled WGS sequence"/>
</dbReference>
<dbReference type="AlphaFoldDB" id="A0A3M0BVE0"/>
<protein>
    <submittedName>
        <fullName evidence="1">Uncharacterized protein</fullName>
    </submittedName>
</protein>
<reference evidence="1 2" key="1">
    <citation type="submission" date="2018-10" db="EMBL/GenBank/DDBJ databases">
        <title>Genomic Encyclopedia of Archaeal and Bacterial Type Strains, Phase II (KMG-II): from individual species to whole genera.</title>
        <authorList>
            <person name="Goeker M."/>
        </authorList>
    </citation>
    <scope>NUCLEOTIDE SEQUENCE [LARGE SCALE GENOMIC DNA]</scope>
    <source>
        <strain evidence="1 2">DSM 25217</strain>
    </source>
</reference>